<dbReference type="SUPFAM" id="SSF52172">
    <property type="entry name" value="CheY-like"/>
    <property type="match status" value="1"/>
</dbReference>
<accession>A0A942I2S9</accession>
<evidence type="ECO:0000259" key="15">
    <source>
        <dbReference type="PROSITE" id="PS50113"/>
    </source>
</evidence>
<dbReference type="InterPro" id="IPR036890">
    <property type="entry name" value="HATPase_C_sf"/>
</dbReference>
<dbReference type="Gene3D" id="3.30.565.10">
    <property type="entry name" value="Histidine kinase-like ATPase, C-terminal domain"/>
    <property type="match status" value="1"/>
</dbReference>
<dbReference type="Pfam" id="PF00512">
    <property type="entry name" value="HisKA"/>
    <property type="match status" value="1"/>
</dbReference>
<dbReference type="PANTHER" id="PTHR43065:SF49">
    <property type="entry name" value="HISTIDINE KINASE"/>
    <property type="match status" value="1"/>
</dbReference>
<keyword evidence="4" id="KW-0808">Transferase</keyword>
<dbReference type="Pfam" id="PF13426">
    <property type="entry name" value="PAS_9"/>
    <property type="match status" value="1"/>
</dbReference>
<keyword evidence="8" id="KW-0902">Two-component regulatory system</keyword>
<proteinExistence type="predicted"/>
<dbReference type="SMART" id="SM00091">
    <property type="entry name" value="PAS"/>
    <property type="match status" value="2"/>
</dbReference>
<dbReference type="InterPro" id="IPR001610">
    <property type="entry name" value="PAC"/>
</dbReference>
<dbReference type="EMBL" id="JAGWCR010000005">
    <property type="protein sequence ID" value="MBS3649203.1"/>
    <property type="molecule type" value="Genomic_DNA"/>
</dbReference>
<evidence type="ECO:0000256" key="11">
    <source>
        <dbReference type="SAM" id="MobiDB-lite"/>
    </source>
</evidence>
<feature type="domain" description="PAC" evidence="15">
    <location>
        <begin position="88"/>
        <end position="140"/>
    </location>
</feature>
<evidence type="ECO:0000256" key="10">
    <source>
        <dbReference type="SAM" id="Coils"/>
    </source>
</evidence>
<dbReference type="SMART" id="SM00086">
    <property type="entry name" value="PAC"/>
    <property type="match status" value="2"/>
</dbReference>
<evidence type="ECO:0000259" key="13">
    <source>
        <dbReference type="PROSITE" id="PS50110"/>
    </source>
</evidence>
<dbReference type="GO" id="GO:0000155">
    <property type="term" value="F:phosphorelay sensor kinase activity"/>
    <property type="evidence" value="ECO:0007669"/>
    <property type="project" value="InterPro"/>
</dbReference>
<sequence length="660" mass="73048">MDNEERQPAPLGEDDRYRLLVDAITDYAVYMLDRDGFVVSWNPGAQRFKGYTADEIIGQHFSRFYTPEDKAKGFPQRALDVAARDGRFESEGWRLRKDGSRFWTHVVIDPIRAPSGELIGYAKITRDLTERRATEAALKRSEEQFKLLVQGVTDYAIYMLNKDGTIASWNVGAQRIKGYSPEEIIGQHFSRFYPPEDRARGEPEKGLKIATEEGRFEKEAWRIRKDGTRFWAHVIIDAIKDESGDLIGFAKVTRDITERKDAQRALEEAREALFQAQKLEAIGQLTGGVAHDFNNLLMVIISSLELMRRRIPDDPKLKSLVENATQAAQRGATLTQRMLAFARRQELQSEEIDLPDLVRGMRELLQRSLGPTIRIETRFPLSLPRVRTDVNQLESALLNLAVNARDAMPKGGPIIIAAREETIEARTPGLKPGHYVCFSVQDCGEGMDEQTLARATDPFFTTKGVGKGTGLGLSMVQGLAEQSGGRLVLHSRKGEGTTVEIWLPAVTPAEVEITAKQPVREAEPARGPALTVLAVDDDALVLMNTAAMLEDLGHRVIEAHSARKALDMIKGDEAIDLVITDQAMPGITGLELAEAIRTTHPGMPVVLATGYAELPEGLQSELPRLSKPFGQRELQAAVKAATEGKGKGSQVVRFARPGGN</sequence>
<dbReference type="PROSITE" id="PS50112">
    <property type="entry name" value="PAS"/>
    <property type="match status" value="2"/>
</dbReference>
<dbReference type="CDD" id="cd00082">
    <property type="entry name" value="HisKA"/>
    <property type="match status" value="1"/>
</dbReference>
<dbReference type="SMART" id="SM00448">
    <property type="entry name" value="REC"/>
    <property type="match status" value="1"/>
</dbReference>
<dbReference type="Pfam" id="PF02518">
    <property type="entry name" value="HATPase_c"/>
    <property type="match status" value="1"/>
</dbReference>
<feature type="domain" description="Response regulatory" evidence="13">
    <location>
        <begin position="531"/>
        <end position="642"/>
    </location>
</feature>
<evidence type="ECO:0000256" key="6">
    <source>
        <dbReference type="ARBA" id="ARBA00022777"/>
    </source>
</evidence>
<evidence type="ECO:0000313" key="17">
    <source>
        <dbReference type="Proteomes" id="UP000680348"/>
    </source>
</evidence>
<dbReference type="AlphaFoldDB" id="A0A942I2S9"/>
<evidence type="ECO:0000256" key="5">
    <source>
        <dbReference type="ARBA" id="ARBA00022741"/>
    </source>
</evidence>
<keyword evidence="17" id="KW-1185">Reference proteome</keyword>
<dbReference type="InterPro" id="IPR011006">
    <property type="entry name" value="CheY-like_superfamily"/>
</dbReference>
<evidence type="ECO:0000256" key="7">
    <source>
        <dbReference type="ARBA" id="ARBA00022840"/>
    </source>
</evidence>
<feature type="domain" description="Histidine kinase" evidence="12">
    <location>
        <begin position="288"/>
        <end position="507"/>
    </location>
</feature>
<comment type="caution">
    <text evidence="16">The sequence shown here is derived from an EMBL/GenBank/DDBJ whole genome shotgun (WGS) entry which is preliminary data.</text>
</comment>
<dbReference type="CDD" id="cd00130">
    <property type="entry name" value="PAS"/>
    <property type="match status" value="2"/>
</dbReference>
<dbReference type="InterPro" id="IPR003661">
    <property type="entry name" value="HisK_dim/P_dom"/>
</dbReference>
<feature type="region of interest" description="Disordered" evidence="11">
    <location>
        <begin position="641"/>
        <end position="660"/>
    </location>
</feature>
<dbReference type="NCBIfam" id="TIGR00229">
    <property type="entry name" value="sensory_box"/>
    <property type="match status" value="2"/>
</dbReference>
<organism evidence="16 17">
    <name type="scientific">Pseudaminobacter soli</name>
    <name type="common">ex Zhang et al. 2022</name>
    <dbReference type="NCBI Taxonomy" id="2831468"/>
    <lineage>
        <taxon>Bacteria</taxon>
        <taxon>Pseudomonadati</taxon>
        <taxon>Pseudomonadota</taxon>
        <taxon>Alphaproteobacteria</taxon>
        <taxon>Hyphomicrobiales</taxon>
        <taxon>Phyllobacteriaceae</taxon>
        <taxon>Pseudaminobacter</taxon>
    </lineage>
</organism>
<dbReference type="InterPro" id="IPR004358">
    <property type="entry name" value="Sig_transdc_His_kin-like_C"/>
</dbReference>
<keyword evidence="10" id="KW-0175">Coiled coil</keyword>
<dbReference type="Gene3D" id="1.10.287.130">
    <property type="match status" value="1"/>
</dbReference>
<dbReference type="RefSeq" id="WP_188254768.1">
    <property type="nucleotide sequence ID" value="NZ_JABVCF010000005.1"/>
</dbReference>
<dbReference type="Gene3D" id="3.30.450.20">
    <property type="entry name" value="PAS domain"/>
    <property type="match status" value="2"/>
</dbReference>
<comment type="catalytic activity">
    <reaction evidence="1">
        <text>ATP + protein L-histidine = ADP + protein N-phospho-L-histidine.</text>
        <dbReference type="EC" id="2.7.13.3"/>
    </reaction>
</comment>
<evidence type="ECO:0000256" key="9">
    <source>
        <dbReference type="PROSITE-ProRule" id="PRU00169"/>
    </source>
</evidence>
<feature type="domain" description="PAS" evidence="14">
    <location>
        <begin position="141"/>
        <end position="214"/>
    </location>
</feature>
<dbReference type="Gene3D" id="3.40.50.2300">
    <property type="match status" value="1"/>
</dbReference>
<evidence type="ECO:0000259" key="12">
    <source>
        <dbReference type="PROSITE" id="PS50109"/>
    </source>
</evidence>
<dbReference type="PROSITE" id="PS50113">
    <property type="entry name" value="PAC"/>
    <property type="match status" value="2"/>
</dbReference>
<dbReference type="EC" id="2.7.13.3" evidence="2"/>
<dbReference type="PRINTS" id="PR00344">
    <property type="entry name" value="BCTRLSENSOR"/>
</dbReference>
<gene>
    <name evidence="16" type="ORF">KEU06_11345</name>
</gene>
<feature type="coiled-coil region" evidence="10">
    <location>
        <begin position="252"/>
        <end position="282"/>
    </location>
</feature>
<dbReference type="SUPFAM" id="SSF47384">
    <property type="entry name" value="Homodimeric domain of signal transducing histidine kinase"/>
    <property type="match status" value="1"/>
</dbReference>
<dbReference type="SUPFAM" id="SSF55874">
    <property type="entry name" value="ATPase domain of HSP90 chaperone/DNA topoisomerase II/histidine kinase"/>
    <property type="match status" value="1"/>
</dbReference>
<evidence type="ECO:0000256" key="8">
    <source>
        <dbReference type="ARBA" id="ARBA00023012"/>
    </source>
</evidence>
<keyword evidence="3 9" id="KW-0597">Phosphoprotein</keyword>
<evidence type="ECO:0000259" key="14">
    <source>
        <dbReference type="PROSITE" id="PS50112"/>
    </source>
</evidence>
<dbReference type="Proteomes" id="UP000680348">
    <property type="component" value="Unassembled WGS sequence"/>
</dbReference>
<name>A0A942I2S9_9HYPH</name>
<dbReference type="InterPro" id="IPR000014">
    <property type="entry name" value="PAS"/>
</dbReference>
<evidence type="ECO:0000256" key="1">
    <source>
        <dbReference type="ARBA" id="ARBA00000085"/>
    </source>
</evidence>
<dbReference type="InterPro" id="IPR036097">
    <property type="entry name" value="HisK_dim/P_sf"/>
</dbReference>
<keyword evidence="6" id="KW-0418">Kinase</keyword>
<dbReference type="InterPro" id="IPR005467">
    <property type="entry name" value="His_kinase_dom"/>
</dbReference>
<evidence type="ECO:0000256" key="4">
    <source>
        <dbReference type="ARBA" id="ARBA00022679"/>
    </source>
</evidence>
<dbReference type="InterPro" id="IPR013767">
    <property type="entry name" value="PAS_fold"/>
</dbReference>
<dbReference type="InterPro" id="IPR003594">
    <property type="entry name" value="HATPase_dom"/>
</dbReference>
<evidence type="ECO:0000256" key="3">
    <source>
        <dbReference type="ARBA" id="ARBA00022553"/>
    </source>
</evidence>
<keyword evidence="7" id="KW-0067">ATP-binding</keyword>
<dbReference type="PROSITE" id="PS50110">
    <property type="entry name" value="RESPONSE_REGULATORY"/>
    <property type="match status" value="1"/>
</dbReference>
<dbReference type="InterPro" id="IPR000700">
    <property type="entry name" value="PAS-assoc_C"/>
</dbReference>
<dbReference type="PANTHER" id="PTHR43065">
    <property type="entry name" value="SENSOR HISTIDINE KINASE"/>
    <property type="match status" value="1"/>
</dbReference>
<dbReference type="PROSITE" id="PS50109">
    <property type="entry name" value="HIS_KIN"/>
    <property type="match status" value="1"/>
</dbReference>
<dbReference type="InterPro" id="IPR001789">
    <property type="entry name" value="Sig_transdc_resp-reg_receiver"/>
</dbReference>
<feature type="domain" description="PAC" evidence="15">
    <location>
        <begin position="216"/>
        <end position="268"/>
    </location>
</feature>
<dbReference type="SUPFAM" id="SSF55785">
    <property type="entry name" value="PYP-like sensor domain (PAS domain)"/>
    <property type="match status" value="2"/>
</dbReference>
<dbReference type="Pfam" id="PF00072">
    <property type="entry name" value="Response_reg"/>
    <property type="match status" value="1"/>
</dbReference>
<feature type="modified residue" description="4-aspartylphosphate" evidence="9">
    <location>
        <position position="581"/>
    </location>
</feature>
<evidence type="ECO:0000313" key="16">
    <source>
        <dbReference type="EMBL" id="MBS3649203.1"/>
    </source>
</evidence>
<keyword evidence="5" id="KW-0547">Nucleotide-binding</keyword>
<evidence type="ECO:0000256" key="2">
    <source>
        <dbReference type="ARBA" id="ARBA00012438"/>
    </source>
</evidence>
<reference evidence="16" key="1">
    <citation type="submission" date="2021-04" db="EMBL/GenBank/DDBJ databases">
        <title>Pseudaminobacter soli sp. nov., isolated from paddy soil contaminated by heavy metals.</title>
        <authorList>
            <person name="Zhang K."/>
        </authorList>
    </citation>
    <scope>NUCLEOTIDE SEQUENCE</scope>
    <source>
        <strain evidence="16">19-2017</strain>
    </source>
</reference>
<dbReference type="InterPro" id="IPR035965">
    <property type="entry name" value="PAS-like_dom_sf"/>
</dbReference>
<dbReference type="SMART" id="SM00387">
    <property type="entry name" value="HATPase_c"/>
    <property type="match status" value="1"/>
</dbReference>
<dbReference type="Pfam" id="PF00989">
    <property type="entry name" value="PAS"/>
    <property type="match status" value="1"/>
</dbReference>
<dbReference type="SMART" id="SM00388">
    <property type="entry name" value="HisKA"/>
    <property type="match status" value="1"/>
</dbReference>
<protein>
    <recommendedName>
        <fullName evidence="2">histidine kinase</fullName>
        <ecNumber evidence="2">2.7.13.3</ecNumber>
    </recommendedName>
</protein>
<feature type="domain" description="PAS" evidence="14">
    <location>
        <begin position="13"/>
        <end position="70"/>
    </location>
</feature>